<dbReference type="SUPFAM" id="SSF55785">
    <property type="entry name" value="PYP-like sensor domain (PAS domain)"/>
    <property type="match status" value="1"/>
</dbReference>
<dbReference type="InterPro" id="IPR001638">
    <property type="entry name" value="Solute-binding_3/MltF_N"/>
</dbReference>
<dbReference type="KEGG" id="emt:CPZ25_011035"/>
<keyword evidence="2" id="KW-0732">Signal</keyword>
<dbReference type="Gene3D" id="3.30.450.20">
    <property type="entry name" value="PAS domain"/>
    <property type="match status" value="1"/>
</dbReference>
<gene>
    <name evidence="4" type="ORF">CPZ25_011035</name>
</gene>
<dbReference type="PANTHER" id="PTHR44757:SF2">
    <property type="entry name" value="BIOFILM ARCHITECTURE MAINTENANCE PROTEIN MBAA"/>
    <property type="match status" value="1"/>
</dbReference>
<feature type="transmembrane region" description="Helical" evidence="1">
    <location>
        <begin position="276"/>
        <end position="296"/>
    </location>
</feature>
<dbReference type="EMBL" id="CP029487">
    <property type="protein sequence ID" value="QCT71840.1"/>
    <property type="molecule type" value="Genomic_DNA"/>
</dbReference>
<feature type="chain" id="PRO_5020329009" evidence="2">
    <location>
        <begin position="29"/>
        <end position="616"/>
    </location>
</feature>
<dbReference type="PANTHER" id="PTHR44757">
    <property type="entry name" value="DIGUANYLATE CYCLASE DGCP"/>
    <property type="match status" value="1"/>
</dbReference>
<evidence type="ECO:0000259" key="3">
    <source>
        <dbReference type="PROSITE" id="PS50887"/>
    </source>
</evidence>
<name>A0A4P9C8L3_EUBML</name>
<keyword evidence="1" id="KW-0472">Membrane</keyword>
<dbReference type="InterPro" id="IPR000160">
    <property type="entry name" value="GGDEF_dom"/>
</dbReference>
<dbReference type="InterPro" id="IPR035965">
    <property type="entry name" value="PAS-like_dom_sf"/>
</dbReference>
<reference evidence="4 5" key="1">
    <citation type="submission" date="2018-05" db="EMBL/GenBank/DDBJ databases">
        <title>Genome comparison of Eubacterium sp.</title>
        <authorList>
            <person name="Feng Y."/>
            <person name="Sanchez-Andrea I."/>
            <person name="Stams A.J.M."/>
            <person name="De Vos W.M."/>
        </authorList>
    </citation>
    <scope>NUCLEOTIDE SEQUENCE [LARGE SCALE GENOMIC DNA]</scope>
    <source>
        <strain evidence="4 5">YI</strain>
    </source>
</reference>
<sequence length="616" mass="69518">MRRFFKTLCSFGLVISLIMCFIAAPAHAEEKKVVRVAFPELQGFSSTDANGKHSGYTYEFLQEIAAYTGWEYEFIAGDSSDETLLQMMEELKNGEVDIMGGMLYSDELAEEYDFPEYNCGYSYSTLAVLKSNTDINSTNYSTFNNMKVGVRASAKRRAQALEDFCKVNGITVETVEYPSEVEMQKALESGEVDALLGSDVTLFDNQRIIARFDGKPYYFAVTKGNSEIISGINTATAAINEKDPNYATDLYMKYFNKDSQRVTLESFVKANPIESIAAALVIGLVLAAVVGLAMYIRIQRNRQLLLDYERYRVLSEMSNELIFEYDYGDDSIMVSDRYAQYFGGKSRNEHFLSESLKKDMETDEAARWFAELIKRRPPEQARFEVEYQARVASGEIEWVRGTSVIIFDRHGHPLRAIGKIININEEKCEKEALINQAHHDPLTGLYNRTTFEEIVSDYLEQCGGEKGALMVIDLDRFKLVNDTLGHQGGDEVLEDLAREMAAIFDTDAVLGRLGGDEFLAFVKNIGHCREKPLRDARKLCGVMSRCYEKEGRRTEVSVSIGLVYSTADSLFEELYGKADKALYYMKDHGKNNVAVYDASLEEALGNNENINRKGAF</sequence>
<dbReference type="Pfam" id="PF00497">
    <property type="entry name" value="SBP_bac_3"/>
    <property type="match status" value="1"/>
</dbReference>
<dbReference type="SUPFAM" id="SSF55073">
    <property type="entry name" value="Nucleotide cyclase"/>
    <property type="match status" value="1"/>
</dbReference>
<dbReference type="Gene3D" id="3.40.190.10">
    <property type="entry name" value="Periplasmic binding protein-like II"/>
    <property type="match status" value="2"/>
</dbReference>
<organism evidence="4 5">
    <name type="scientific">Eubacterium maltosivorans</name>
    <dbReference type="NCBI Taxonomy" id="2041044"/>
    <lineage>
        <taxon>Bacteria</taxon>
        <taxon>Bacillati</taxon>
        <taxon>Bacillota</taxon>
        <taxon>Clostridia</taxon>
        <taxon>Eubacteriales</taxon>
        <taxon>Eubacteriaceae</taxon>
        <taxon>Eubacterium</taxon>
    </lineage>
</organism>
<dbReference type="Proteomes" id="UP000218387">
    <property type="component" value="Chromosome"/>
</dbReference>
<dbReference type="SMART" id="SM00062">
    <property type="entry name" value="PBPb"/>
    <property type="match status" value="1"/>
</dbReference>
<dbReference type="CDD" id="cd01949">
    <property type="entry name" value="GGDEF"/>
    <property type="match status" value="1"/>
</dbReference>
<proteinExistence type="predicted"/>
<evidence type="ECO:0000313" key="4">
    <source>
        <dbReference type="EMBL" id="QCT71840.1"/>
    </source>
</evidence>
<dbReference type="PROSITE" id="PS50887">
    <property type="entry name" value="GGDEF"/>
    <property type="match status" value="1"/>
</dbReference>
<feature type="domain" description="GGDEF" evidence="3">
    <location>
        <begin position="465"/>
        <end position="598"/>
    </location>
</feature>
<keyword evidence="1" id="KW-0812">Transmembrane</keyword>
<keyword evidence="1" id="KW-1133">Transmembrane helix</keyword>
<evidence type="ECO:0000256" key="2">
    <source>
        <dbReference type="SAM" id="SignalP"/>
    </source>
</evidence>
<accession>A0A4P9C8L3</accession>
<evidence type="ECO:0000313" key="5">
    <source>
        <dbReference type="Proteomes" id="UP000218387"/>
    </source>
</evidence>
<dbReference type="Gene3D" id="3.30.70.270">
    <property type="match status" value="1"/>
</dbReference>
<dbReference type="Pfam" id="PF00990">
    <property type="entry name" value="GGDEF"/>
    <property type="match status" value="1"/>
</dbReference>
<dbReference type="AlphaFoldDB" id="A0A4P9C8L3"/>
<protein>
    <submittedName>
        <fullName evidence="4">GGDEF domain-containing protein</fullName>
    </submittedName>
</protein>
<feature type="signal peptide" evidence="2">
    <location>
        <begin position="1"/>
        <end position="28"/>
    </location>
</feature>
<dbReference type="InterPro" id="IPR029787">
    <property type="entry name" value="Nucleotide_cyclase"/>
</dbReference>
<dbReference type="SUPFAM" id="SSF53850">
    <property type="entry name" value="Periplasmic binding protein-like II"/>
    <property type="match status" value="1"/>
</dbReference>
<dbReference type="InterPro" id="IPR043128">
    <property type="entry name" value="Rev_trsase/Diguanyl_cyclase"/>
</dbReference>
<keyword evidence="5" id="KW-1185">Reference proteome</keyword>
<dbReference type="InterPro" id="IPR052155">
    <property type="entry name" value="Biofilm_reg_signaling"/>
</dbReference>
<dbReference type="RefSeq" id="WP_096918600.1">
    <property type="nucleotide sequence ID" value="NZ_CP029487.1"/>
</dbReference>
<dbReference type="NCBIfam" id="TIGR00254">
    <property type="entry name" value="GGDEF"/>
    <property type="match status" value="1"/>
</dbReference>
<dbReference type="SMART" id="SM00267">
    <property type="entry name" value="GGDEF"/>
    <property type="match status" value="1"/>
</dbReference>
<evidence type="ECO:0000256" key="1">
    <source>
        <dbReference type="SAM" id="Phobius"/>
    </source>
</evidence>